<dbReference type="SMART" id="SM00642">
    <property type="entry name" value="Aamy"/>
    <property type="match status" value="1"/>
</dbReference>
<sequence>MKQLIQVLSAVLIMVGMIYQFSPQPNKEQNLRDWCTNFDGDNGCKGSQTDNPSDWFDRNFQTPPRGDSLWREGYQDYHILQGYAQQKYSSDLRSCSISIYTRVNPEYQGSLVYSFDGEEQTSPNKSFSAPRSEVQIKVYLRVGGDITIAKLELQPVDFVWNHPTVNQSSHYKNGQKGAIVELFGWKYEDVELECEMIAKAGYMGVKVFPPQESILDYEHPENGELNPWYWLYQPVSYRLNSRMGTVEELRKMINTCRSKGLRVYADAVVNHMSGNGNDMFPSHCYGSTYWGNKNSSGGSPWYTQGFAYQNWTWSGARPGMEFPAVPYGPLDFHCARPISSWNDGFILNYGWLVNLGDLNTESDYVRQRIADYITDLLSIGISGIRIDAAKHISPEGLAYIFKKLANNMGGKLPDDFSAYLEVIIGGEKDLLMCNENWYNYGKSFDNYMKQAGLSDSDIYKIKIWSSDYPKEHPACGWWPISSERFVAQLDCHDDQNPGSSSRDMQDKGSVLIKERNVEKHRYFNRELFFRTDANWQIKLVLSSYSFIDSNGAQAPPDGHSDCARCVGSACSGCTKSVPYKKAHNPNVCGYTIYQNGQWQQGEYTRVHRDKEIIMEMRRWMGLSTSVSNAEIGLPNHC</sequence>
<dbReference type="EMBL" id="CAJJDP010000073">
    <property type="protein sequence ID" value="CAD8180066.1"/>
    <property type="molecule type" value="Genomic_DNA"/>
</dbReference>
<evidence type="ECO:0000313" key="4">
    <source>
        <dbReference type="EMBL" id="CAD8180066.1"/>
    </source>
</evidence>
<dbReference type="AlphaFoldDB" id="A0A8S1W1L5"/>
<feature type="domain" description="Glycosyl hydrolase family 13 catalytic" evidence="3">
    <location>
        <begin position="177"/>
        <end position="543"/>
    </location>
</feature>
<dbReference type="OMA" id="PVNFVWQ"/>
<gene>
    <name evidence="4" type="ORF">POCTA_138.1.T0740128</name>
</gene>
<proteinExistence type="inferred from homology"/>
<comment type="caution">
    <text evidence="4">The sequence shown here is derived from an EMBL/GenBank/DDBJ whole genome shotgun (WGS) entry which is preliminary data.</text>
</comment>
<dbReference type="Pfam" id="PF00128">
    <property type="entry name" value="Alpha-amylase"/>
    <property type="match status" value="1"/>
</dbReference>
<evidence type="ECO:0000313" key="5">
    <source>
        <dbReference type="Proteomes" id="UP000683925"/>
    </source>
</evidence>
<dbReference type="OrthoDB" id="550577at2759"/>
<reference evidence="4" key="1">
    <citation type="submission" date="2021-01" db="EMBL/GenBank/DDBJ databases">
        <authorList>
            <consortium name="Genoscope - CEA"/>
            <person name="William W."/>
        </authorList>
    </citation>
    <scope>NUCLEOTIDE SEQUENCE</scope>
</reference>
<keyword evidence="5" id="KW-1185">Reference proteome</keyword>
<feature type="signal peptide" evidence="2">
    <location>
        <begin position="1"/>
        <end position="20"/>
    </location>
</feature>
<protein>
    <recommendedName>
        <fullName evidence="3">Glycosyl hydrolase family 13 catalytic domain-containing protein</fullName>
    </recommendedName>
</protein>
<dbReference type="GO" id="GO:0005975">
    <property type="term" value="P:carbohydrate metabolic process"/>
    <property type="evidence" value="ECO:0007669"/>
    <property type="project" value="InterPro"/>
</dbReference>
<dbReference type="PANTHER" id="PTHR43447">
    <property type="entry name" value="ALPHA-AMYLASE"/>
    <property type="match status" value="1"/>
</dbReference>
<dbReference type="InterPro" id="IPR006047">
    <property type="entry name" value="GH13_cat_dom"/>
</dbReference>
<evidence type="ECO:0000256" key="2">
    <source>
        <dbReference type="SAM" id="SignalP"/>
    </source>
</evidence>
<name>A0A8S1W1L5_PAROT</name>
<evidence type="ECO:0000259" key="3">
    <source>
        <dbReference type="SMART" id="SM00642"/>
    </source>
</evidence>
<evidence type="ECO:0000256" key="1">
    <source>
        <dbReference type="ARBA" id="ARBA00008061"/>
    </source>
</evidence>
<organism evidence="4 5">
    <name type="scientific">Paramecium octaurelia</name>
    <dbReference type="NCBI Taxonomy" id="43137"/>
    <lineage>
        <taxon>Eukaryota</taxon>
        <taxon>Sar</taxon>
        <taxon>Alveolata</taxon>
        <taxon>Ciliophora</taxon>
        <taxon>Intramacronucleata</taxon>
        <taxon>Oligohymenophorea</taxon>
        <taxon>Peniculida</taxon>
        <taxon>Parameciidae</taxon>
        <taxon>Paramecium</taxon>
    </lineage>
</organism>
<comment type="similarity">
    <text evidence="1">Belongs to the glycosyl hydrolase 13 family.</text>
</comment>
<dbReference type="Proteomes" id="UP000683925">
    <property type="component" value="Unassembled WGS sequence"/>
</dbReference>
<accession>A0A8S1W1L5</accession>
<feature type="chain" id="PRO_5035735682" description="Glycosyl hydrolase family 13 catalytic domain-containing protein" evidence="2">
    <location>
        <begin position="21"/>
        <end position="637"/>
    </location>
</feature>
<keyword evidence="2" id="KW-0732">Signal</keyword>